<gene>
    <name evidence="4" type="primary">LOC108864080</name>
</gene>
<dbReference type="GeneID" id="108864080"/>
<proteinExistence type="predicted"/>
<evidence type="ECO:0000256" key="1">
    <source>
        <dbReference type="SAM" id="SignalP"/>
    </source>
</evidence>
<dbReference type="Proteomes" id="UP000694867">
    <property type="component" value="Unplaced"/>
</dbReference>
<accession>A0AAJ7L4F2</accession>
<dbReference type="PANTHER" id="PTHR22753:SF14">
    <property type="entry name" value="MONOACYLGLYCEROL_DIACYLGLYCEROL O-ACYLTRANSFERASE"/>
    <property type="match status" value="1"/>
</dbReference>
<dbReference type="Pfam" id="PF01553">
    <property type="entry name" value="Acyltransferase"/>
    <property type="match status" value="1"/>
</dbReference>
<evidence type="ECO:0000259" key="2">
    <source>
        <dbReference type="Pfam" id="PF01553"/>
    </source>
</evidence>
<feature type="domain" description="Phospholipid/glycerol acyltransferase" evidence="2">
    <location>
        <begin position="59"/>
        <end position="179"/>
    </location>
</feature>
<dbReference type="KEGG" id="goe:108864080"/>
<feature type="chain" id="PRO_5042538336" evidence="1">
    <location>
        <begin position="20"/>
        <end position="286"/>
    </location>
</feature>
<feature type="signal peptide" evidence="1">
    <location>
        <begin position="1"/>
        <end position="19"/>
    </location>
</feature>
<keyword evidence="1" id="KW-0732">Signal</keyword>
<dbReference type="GO" id="GO:0016746">
    <property type="term" value="F:acyltransferase activity"/>
    <property type="evidence" value="ECO:0007669"/>
    <property type="project" value="InterPro"/>
</dbReference>
<name>A0AAJ7L4F2_9ACAR</name>
<evidence type="ECO:0000313" key="4">
    <source>
        <dbReference type="RefSeq" id="XP_018494532.2"/>
    </source>
</evidence>
<organism evidence="3 4">
    <name type="scientific">Galendromus occidentalis</name>
    <name type="common">western predatory mite</name>
    <dbReference type="NCBI Taxonomy" id="34638"/>
    <lineage>
        <taxon>Eukaryota</taxon>
        <taxon>Metazoa</taxon>
        <taxon>Ecdysozoa</taxon>
        <taxon>Arthropoda</taxon>
        <taxon>Chelicerata</taxon>
        <taxon>Arachnida</taxon>
        <taxon>Acari</taxon>
        <taxon>Parasitiformes</taxon>
        <taxon>Mesostigmata</taxon>
        <taxon>Gamasina</taxon>
        <taxon>Phytoseioidea</taxon>
        <taxon>Phytoseiidae</taxon>
        <taxon>Typhlodrominae</taxon>
        <taxon>Galendromus</taxon>
    </lineage>
</organism>
<dbReference type="GO" id="GO:0016020">
    <property type="term" value="C:membrane"/>
    <property type="evidence" value="ECO:0007669"/>
    <property type="project" value="TreeGrafter"/>
</dbReference>
<protein>
    <submittedName>
        <fullName evidence="4">Transmembrane protein 68-like</fullName>
    </submittedName>
</protein>
<dbReference type="AlphaFoldDB" id="A0AAJ7L4F2"/>
<reference evidence="4" key="1">
    <citation type="submission" date="2025-08" db="UniProtKB">
        <authorList>
            <consortium name="RefSeq"/>
        </authorList>
    </citation>
    <scope>IDENTIFICATION</scope>
</reference>
<dbReference type="RefSeq" id="XP_018494532.2">
    <property type="nucleotide sequence ID" value="XM_018639016.2"/>
</dbReference>
<dbReference type="PANTHER" id="PTHR22753">
    <property type="entry name" value="TRANSMEMBRANE PROTEIN 68"/>
    <property type="match status" value="1"/>
</dbReference>
<dbReference type="InterPro" id="IPR002123">
    <property type="entry name" value="Plipid/glycerol_acylTrfase"/>
</dbReference>
<evidence type="ECO:0000313" key="3">
    <source>
        <dbReference type="Proteomes" id="UP000694867"/>
    </source>
</evidence>
<keyword evidence="3" id="KW-1185">Reference proteome</keyword>
<sequence length="286" mass="32088">MVLFLIMLFFTTLPITLLASVANAIATISILLRSETICTITRKPAALVTFFYLKMLHGFEIHGEENLPETTGALLVFYHALVTHDIVYLWARSCLKARKCIGGIAHRNSVRVVPGLCKILDLYCERDTLVEKLKKGNICHVAPGGAREGVFSENYELLWHGRHGFARVAKECGVPIIPMFTANSQPAPSVMNFGLKSFFKAVYERTGIVVYLPLICFPVKLRIYIGEPLHCGVDESAEEFAERQERGERGDEARGDDDRRHTKGEIIVVKTVTSIHNFELLDRVNI</sequence>